<reference evidence="1" key="1">
    <citation type="journal article" date="2020" name="Nature">
        <title>Giant virus diversity and host interactions through global metagenomics.</title>
        <authorList>
            <person name="Schulz F."/>
            <person name="Roux S."/>
            <person name="Paez-Espino D."/>
            <person name="Jungbluth S."/>
            <person name="Walsh D.A."/>
            <person name="Denef V.J."/>
            <person name="McMahon K.D."/>
            <person name="Konstantinidis K.T."/>
            <person name="Eloe-Fadrosh E.A."/>
            <person name="Kyrpides N.C."/>
            <person name="Woyke T."/>
        </authorList>
    </citation>
    <scope>NUCLEOTIDE SEQUENCE</scope>
    <source>
        <strain evidence="1">GVMAG-M-3300023179-150</strain>
    </source>
</reference>
<sequence>MEVFQFYEYPRTILVVYQYNNVDKIIQYGATIHNENSLDSNNSYDREKHLSTALFRYNNNPRIIQIDLNNFTLEEREHKIRNLLCIHGCK</sequence>
<accession>A0A6C0E5Z1</accession>
<dbReference type="EMBL" id="MN739745">
    <property type="protein sequence ID" value="QHT24484.1"/>
    <property type="molecule type" value="Genomic_DNA"/>
</dbReference>
<name>A0A6C0E5Z1_9ZZZZ</name>
<evidence type="ECO:0000313" key="1">
    <source>
        <dbReference type="EMBL" id="QHT24484.1"/>
    </source>
</evidence>
<protein>
    <submittedName>
        <fullName evidence="1">Uncharacterized protein</fullName>
    </submittedName>
</protein>
<proteinExistence type="predicted"/>
<dbReference type="AlphaFoldDB" id="A0A6C0E5Z1"/>
<organism evidence="1">
    <name type="scientific">viral metagenome</name>
    <dbReference type="NCBI Taxonomy" id="1070528"/>
    <lineage>
        <taxon>unclassified sequences</taxon>
        <taxon>metagenomes</taxon>
        <taxon>organismal metagenomes</taxon>
    </lineage>
</organism>